<feature type="domain" description="BRO1" evidence="3">
    <location>
        <begin position="1"/>
        <end position="415"/>
    </location>
</feature>
<evidence type="ECO:0000256" key="1">
    <source>
        <dbReference type="ARBA" id="ARBA00008901"/>
    </source>
</evidence>
<organism evidence="4 5">
    <name type="scientific">Polyplax serrata</name>
    <name type="common">Common mouse louse</name>
    <dbReference type="NCBI Taxonomy" id="468196"/>
    <lineage>
        <taxon>Eukaryota</taxon>
        <taxon>Metazoa</taxon>
        <taxon>Ecdysozoa</taxon>
        <taxon>Arthropoda</taxon>
        <taxon>Hexapoda</taxon>
        <taxon>Insecta</taxon>
        <taxon>Pterygota</taxon>
        <taxon>Neoptera</taxon>
        <taxon>Paraneoptera</taxon>
        <taxon>Psocodea</taxon>
        <taxon>Troctomorpha</taxon>
        <taxon>Phthiraptera</taxon>
        <taxon>Anoplura</taxon>
        <taxon>Polyplacidae</taxon>
        <taxon>Polyplax</taxon>
    </lineage>
</organism>
<gene>
    <name evidence="4" type="ORF">RUM44_007455</name>
</gene>
<comment type="similarity">
    <text evidence="1">Belongs to the BROX family.</text>
</comment>
<dbReference type="Gene3D" id="1.25.40.280">
    <property type="entry name" value="alix/aip1 like domains"/>
    <property type="match status" value="1"/>
</dbReference>
<proteinExistence type="inferred from homology"/>
<dbReference type="Pfam" id="PF03097">
    <property type="entry name" value="BRO1"/>
    <property type="match status" value="1"/>
</dbReference>
<accession>A0ABR1B2J5</accession>
<protein>
    <recommendedName>
        <fullName evidence="3">BRO1 domain-containing protein</fullName>
    </recommendedName>
</protein>
<evidence type="ECO:0000259" key="3">
    <source>
        <dbReference type="PROSITE" id="PS51180"/>
    </source>
</evidence>
<comment type="caution">
    <text evidence="4">The sequence shown here is derived from an EMBL/GenBank/DDBJ whole genome shotgun (WGS) entry which is preliminary data.</text>
</comment>
<dbReference type="PROSITE" id="PS51180">
    <property type="entry name" value="BRO1"/>
    <property type="match status" value="1"/>
</dbReference>
<dbReference type="InterPro" id="IPR038499">
    <property type="entry name" value="BRO1_sf"/>
</dbReference>
<evidence type="ECO:0000313" key="5">
    <source>
        <dbReference type="Proteomes" id="UP001359485"/>
    </source>
</evidence>
<evidence type="ECO:0000313" key="4">
    <source>
        <dbReference type="EMBL" id="KAK6632413.1"/>
    </source>
</evidence>
<reference evidence="4 5" key="1">
    <citation type="submission" date="2023-09" db="EMBL/GenBank/DDBJ databases">
        <title>Genomes of two closely related lineages of the louse Polyplax serrata with different host specificities.</title>
        <authorList>
            <person name="Martinu J."/>
            <person name="Tarabai H."/>
            <person name="Stefka J."/>
            <person name="Hypsa V."/>
        </authorList>
    </citation>
    <scope>NUCLEOTIDE SEQUENCE [LARGE SCALE GENOMIC DNA]</scope>
    <source>
        <strain evidence="4">98ZLc_SE</strain>
    </source>
</reference>
<name>A0ABR1B2J5_POLSC</name>
<feature type="region of interest" description="Disordered" evidence="2">
    <location>
        <begin position="386"/>
        <end position="415"/>
    </location>
</feature>
<sequence length="415" mass="47114">MSHWFHRSVLKATTLISFNNVMEGSFNLTKLASDLKKVRDRVLDYLPDPSHTLETMNVAFISYLSMMSGFFMDYKLSGKKIRYSYVFKWTHSLLGQNPQVQQDAAFDIANMSVNIALWHMKHASYVASKKLSVVSMDDAKEMHTSLRKAAGIFQMVIKEILPTLEPAIPGSDLDPRVLNAYYIQCTAEAQEVTVARAIQLQHSEKLISALSHETSILFETAKTSLKGVEKKLIDQWVYYLEVKRNIYLAFAYCYSGKHLLKEDRCGDAIRNLKESQVYYNKAMSLCKSYSKVKGPAKPVKPDGHSFFTSLSATVQEMQEKCDRENDFIYHQKIPDSPISLEKKITFGLASPEVYTLPQPIPLWEAAFETKEVVATAIETPLKLKVNKQEEDLPPVQEKFLPDEKGPTDDNGCVLQ</sequence>
<dbReference type="InterPro" id="IPR004328">
    <property type="entry name" value="BRO1_dom"/>
</dbReference>
<dbReference type="EMBL" id="JAWJWF010000005">
    <property type="protein sequence ID" value="KAK6632413.1"/>
    <property type="molecule type" value="Genomic_DNA"/>
</dbReference>
<evidence type="ECO:0000256" key="2">
    <source>
        <dbReference type="SAM" id="MobiDB-lite"/>
    </source>
</evidence>
<dbReference type="Proteomes" id="UP001359485">
    <property type="component" value="Unassembled WGS sequence"/>
</dbReference>
<dbReference type="PANTHER" id="PTHR23032">
    <property type="entry name" value="BRO1 DOMAIN-CONTAINING PROTEIN BROX"/>
    <property type="match status" value="1"/>
</dbReference>
<dbReference type="PANTHER" id="PTHR23032:SF13">
    <property type="entry name" value="BRO1 DOMAIN-CONTAINING PROTEIN BROX"/>
    <property type="match status" value="1"/>
</dbReference>
<dbReference type="SMART" id="SM01041">
    <property type="entry name" value="BRO1"/>
    <property type="match status" value="1"/>
</dbReference>
<keyword evidence="5" id="KW-1185">Reference proteome</keyword>
<dbReference type="InterPro" id="IPR038898">
    <property type="entry name" value="BROX"/>
</dbReference>